<protein>
    <submittedName>
        <fullName evidence="1">Uncharacterized protein</fullName>
    </submittedName>
</protein>
<evidence type="ECO:0000313" key="2">
    <source>
        <dbReference type="Proteomes" id="UP000392064"/>
    </source>
</evidence>
<keyword evidence="1" id="KW-0614">Plasmid</keyword>
<dbReference type="Proteomes" id="UP000392064">
    <property type="component" value="Plasmid p001"/>
</dbReference>
<proteinExistence type="predicted"/>
<dbReference type="SUPFAM" id="SSF52540">
    <property type="entry name" value="P-loop containing nucleoside triphosphate hydrolases"/>
    <property type="match status" value="1"/>
</dbReference>
<dbReference type="AlphaFoldDB" id="A0A5Q2MHV6"/>
<sequence length="494" mass="55089">MAAFEDAEISRRDVLRRLGFGPLDAESDPDLSARFVRTEDFDEFLAPLNVLVLGPKGTGKSALFELFTKYEGTARAFAPHALKDVIITAATGFSDLTEVDTGSIESLRQEDGYSHESLWRLYIALRAALAVSNLENLPSGPLREFSKAVGGKRDWRLAPILKQLWRALISDKLPTPRITVRGVEIDFSVGGQDLDVTAMLQEVNRALDIEGKHLWVLFDKIDELFPTDPNERLRALEGLVLTAMEVRRTFPRIQPRIFLRTDLWRHLHFTNKSHLEDKKVDLAWSAPQMARLLLKRAVTDEAVWNLAAEQEEQLLEVVSVEDLSDEQVATALTSIFPSSVYAGVNEASFVSWLVPRITDGLGTVLPREAIYLANQARAAQIATGGPATETLLSGKSVLTAYREMSEMRVRSYLAEFPDVSKHILRFEGLTTSTFTRQELNAKFDGLEPSGDDLLRELCEIGLLKPGGRDIATSESFDVPQLYRQGLGLVIRGRP</sequence>
<dbReference type="RefSeq" id="WP_153651169.1">
    <property type="nucleotide sequence ID" value="NZ_CP045736.1"/>
</dbReference>
<reference evidence="1 2" key="1">
    <citation type="submission" date="2019-11" db="EMBL/GenBank/DDBJ databases">
        <authorList>
            <person name="Li J."/>
        </authorList>
    </citation>
    <scope>NUCLEOTIDE SEQUENCE [LARGE SCALE GENOMIC DNA]</scope>
    <source>
        <strain evidence="1 2">MF47</strain>
        <plasmid evidence="1 2">p001</plasmid>
    </source>
</reference>
<evidence type="ECO:0000313" key="1">
    <source>
        <dbReference type="EMBL" id="QGG39895.1"/>
    </source>
</evidence>
<dbReference type="NCBIfam" id="NF047389">
    <property type="entry name" value="ATPase_Sll1717"/>
    <property type="match status" value="1"/>
</dbReference>
<accession>A0A5Q2MHV6</accession>
<dbReference type="EMBL" id="CP045736">
    <property type="protein sequence ID" value="QGG39895.1"/>
    <property type="molecule type" value="Genomic_DNA"/>
</dbReference>
<dbReference type="KEGG" id="aef:GEV26_00050"/>
<dbReference type="InterPro" id="IPR027417">
    <property type="entry name" value="P-loop_NTPase"/>
</dbReference>
<dbReference type="InterPro" id="IPR059206">
    <property type="entry name" value="Sll1717-like"/>
</dbReference>
<gene>
    <name evidence="1" type="ORF">GEV26_00050</name>
</gene>
<keyword evidence="2" id="KW-1185">Reference proteome</keyword>
<organism evidence="1 2">
    <name type="scientific">Aeromicrobium yanjiei</name>
    <dbReference type="NCBI Taxonomy" id="2662028"/>
    <lineage>
        <taxon>Bacteria</taxon>
        <taxon>Bacillati</taxon>
        <taxon>Actinomycetota</taxon>
        <taxon>Actinomycetes</taxon>
        <taxon>Propionibacteriales</taxon>
        <taxon>Nocardioidaceae</taxon>
        <taxon>Aeromicrobium</taxon>
    </lineage>
</organism>
<geneLocation type="plasmid" evidence="1 2">
    <name>p001</name>
</geneLocation>
<name>A0A5Q2MHV6_9ACTN</name>